<proteinExistence type="inferred from homology"/>
<dbReference type="PANTHER" id="PTHR30195:SF15">
    <property type="entry name" value="TYPE I RESTRICTION ENZYME HINDI ENDONUCLEASE SUBUNIT"/>
    <property type="match status" value="1"/>
</dbReference>
<comment type="catalytic activity">
    <reaction evidence="1">
        <text>Endonucleolytic cleavage of DNA to give random double-stranded fragments with terminal 5'-phosphates, ATP is simultaneously hydrolyzed.</text>
        <dbReference type="EC" id="3.1.21.3"/>
    </reaction>
</comment>
<dbReference type="CDD" id="cd22332">
    <property type="entry name" value="HsdR_N"/>
    <property type="match status" value="1"/>
</dbReference>
<keyword evidence="10" id="KW-0238">DNA-binding</keyword>
<keyword evidence="5" id="KW-0547">Nucleotide-binding</keyword>
<evidence type="ECO:0000313" key="13">
    <source>
        <dbReference type="Proteomes" id="UP001596445"/>
    </source>
</evidence>
<evidence type="ECO:0000256" key="8">
    <source>
        <dbReference type="ARBA" id="ARBA00022801"/>
    </source>
</evidence>
<evidence type="ECO:0000256" key="6">
    <source>
        <dbReference type="ARBA" id="ARBA00022747"/>
    </source>
</evidence>
<dbReference type="EMBL" id="JBHSZI010000001">
    <property type="protein sequence ID" value="MFC7058972.1"/>
    <property type="molecule type" value="Genomic_DNA"/>
</dbReference>
<keyword evidence="4" id="KW-0540">Nuclease</keyword>
<protein>
    <recommendedName>
        <fullName evidence="3">type I site-specific deoxyribonuclease</fullName>
        <ecNumber evidence="3">3.1.21.3</ecNumber>
    </recommendedName>
</protein>
<dbReference type="PANTHER" id="PTHR30195">
    <property type="entry name" value="TYPE I SITE-SPECIFIC DEOXYRIBONUCLEASE PROTEIN SUBUNIT M AND R"/>
    <property type="match status" value="1"/>
</dbReference>
<evidence type="ECO:0000256" key="5">
    <source>
        <dbReference type="ARBA" id="ARBA00022741"/>
    </source>
</evidence>
<evidence type="ECO:0000256" key="1">
    <source>
        <dbReference type="ARBA" id="ARBA00000851"/>
    </source>
</evidence>
<dbReference type="GO" id="GO:0005524">
    <property type="term" value="F:ATP binding"/>
    <property type="evidence" value="ECO:0007669"/>
    <property type="project" value="UniProtKB-KW"/>
</dbReference>
<dbReference type="InterPro" id="IPR051268">
    <property type="entry name" value="Type-I_R_enzyme_R_subunit"/>
</dbReference>
<accession>A0ABD5W8B8</accession>
<evidence type="ECO:0000256" key="2">
    <source>
        <dbReference type="ARBA" id="ARBA00008598"/>
    </source>
</evidence>
<dbReference type="GO" id="GO:0003677">
    <property type="term" value="F:DNA binding"/>
    <property type="evidence" value="ECO:0007669"/>
    <property type="project" value="UniProtKB-KW"/>
</dbReference>
<evidence type="ECO:0000259" key="11">
    <source>
        <dbReference type="Pfam" id="PF04313"/>
    </source>
</evidence>
<dbReference type="AlphaFoldDB" id="A0ABD5W8B8"/>
<sequence length="241" mass="27728">MGLDELELAEKPAIEIFRDLGYDYASSTELSTSRPTTSEVVLKDRLRDQVKLINPDLPEDAREEAIRHLTSTQSPNLLEDNQELHQQLVDGVQVEYEQDGEQVGRFVQPIDFENPENNDWLVTTQFTVQVGDNPRRKPDLVVFLNGLPIGVLEFKNPTDPKATLENAYDQVNSRYRNDISPLFRYNEVIGLADLNESRIGCLDAGWQWYRPWRYIEQEEMDARICPDKKSFFEGCSTKNAS</sequence>
<evidence type="ECO:0000256" key="4">
    <source>
        <dbReference type="ARBA" id="ARBA00022722"/>
    </source>
</evidence>
<dbReference type="GO" id="GO:0009307">
    <property type="term" value="P:DNA restriction-modification system"/>
    <property type="evidence" value="ECO:0007669"/>
    <property type="project" value="UniProtKB-KW"/>
</dbReference>
<comment type="similarity">
    <text evidence="2">Belongs to the HsdR family.</text>
</comment>
<gene>
    <name evidence="12" type="ORF">ACFQQG_13310</name>
</gene>
<evidence type="ECO:0000256" key="9">
    <source>
        <dbReference type="ARBA" id="ARBA00022840"/>
    </source>
</evidence>
<evidence type="ECO:0000256" key="3">
    <source>
        <dbReference type="ARBA" id="ARBA00012654"/>
    </source>
</evidence>
<organism evidence="12 13">
    <name type="scientific">Halovenus salina</name>
    <dbReference type="NCBI Taxonomy" id="1510225"/>
    <lineage>
        <taxon>Archaea</taxon>
        <taxon>Methanobacteriati</taxon>
        <taxon>Methanobacteriota</taxon>
        <taxon>Stenosarchaea group</taxon>
        <taxon>Halobacteria</taxon>
        <taxon>Halobacteriales</taxon>
        <taxon>Haloarculaceae</taxon>
        <taxon>Halovenus</taxon>
    </lineage>
</organism>
<keyword evidence="7 12" id="KW-0255">Endonuclease</keyword>
<dbReference type="Gene3D" id="3.90.1570.50">
    <property type="match status" value="1"/>
</dbReference>
<feature type="domain" description="Restriction endonuclease type I HsdR N-terminal" evidence="11">
    <location>
        <begin position="4"/>
        <end position="200"/>
    </location>
</feature>
<comment type="caution">
    <text evidence="12">The sequence shown here is derived from an EMBL/GenBank/DDBJ whole genome shotgun (WGS) entry which is preliminary data.</text>
</comment>
<dbReference type="Proteomes" id="UP001596445">
    <property type="component" value="Unassembled WGS sequence"/>
</dbReference>
<dbReference type="InterPro" id="IPR007409">
    <property type="entry name" value="Restrct_endonuc_type1_HsdR_N"/>
</dbReference>
<dbReference type="GO" id="GO:0009035">
    <property type="term" value="F:type I site-specific deoxyribonuclease activity"/>
    <property type="evidence" value="ECO:0007669"/>
    <property type="project" value="UniProtKB-EC"/>
</dbReference>
<keyword evidence="6" id="KW-0680">Restriction system</keyword>
<keyword evidence="8" id="KW-0378">Hydrolase</keyword>
<evidence type="ECO:0000313" key="12">
    <source>
        <dbReference type="EMBL" id="MFC7058972.1"/>
    </source>
</evidence>
<dbReference type="Pfam" id="PF04313">
    <property type="entry name" value="HSDR_N"/>
    <property type="match status" value="1"/>
</dbReference>
<evidence type="ECO:0000256" key="10">
    <source>
        <dbReference type="ARBA" id="ARBA00023125"/>
    </source>
</evidence>
<evidence type="ECO:0000256" key="7">
    <source>
        <dbReference type="ARBA" id="ARBA00022759"/>
    </source>
</evidence>
<dbReference type="EC" id="3.1.21.3" evidence="3"/>
<dbReference type="RefSeq" id="WP_382185925.1">
    <property type="nucleotide sequence ID" value="NZ_JBHSZI010000001.1"/>
</dbReference>
<keyword evidence="9" id="KW-0067">ATP-binding</keyword>
<keyword evidence="13" id="KW-1185">Reference proteome</keyword>
<name>A0ABD5W8B8_9EURY</name>
<reference evidence="12 13" key="1">
    <citation type="journal article" date="2019" name="Int. J. Syst. Evol. Microbiol.">
        <title>The Global Catalogue of Microorganisms (GCM) 10K type strain sequencing project: providing services to taxonomists for standard genome sequencing and annotation.</title>
        <authorList>
            <consortium name="The Broad Institute Genomics Platform"/>
            <consortium name="The Broad Institute Genome Sequencing Center for Infectious Disease"/>
            <person name="Wu L."/>
            <person name="Ma J."/>
        </authorList>
    </citation>
    <scope>NUCLEOTIDE SEQUENCE [LARGE SCALE GENOMIC DNA]</scope>
    <source>
        <strain evidence="12 13">JCM 30072</strain>
    </source>
</reference>